<evidence type="ECO:0000256" key="1">
    <source>
        <dbReference type="SAM" id="Phobius"/>
    </source>
</evidence>
<keyword evidence="1" id="KW-0472">Membrane</keyword>
<keyword evidence="1" id="KW-0812">Transmembrane</keyword>
<evidence type="ECO:0000313" key="2">
    <source>
        <dbReference type="EMBL" id="XHV10668.1"/>
    </source>
</evidence>
<dbReference type="EMBL" id="PQ287320">
    <property type="protein sequence ID" value="XHV10668.1"/>
    <property type="molecule type" value="Genomic_DNA"/>
</dbReference>
<sequence>MSYIIFSIVVGAVAALVAITFAVKHETKDGKLKFSDAIGAVTLGVFVFFGVSFAWPLVVPGFLLGLAIWYFVNRGSKHGHAA</sequence>
<gene>
    <name evidence="2" type="ORF">BL57_196c</name>
</gene>
<organism evidence="2">
    <name type="scientific">Caulobacter phage BL57</name>
    <dbReference type="NCBI Taxonomy" id="3348355"/>
    <lineage>
        <taxon>Viruses</taxon>
    </lineage>
</organism>
<protein>
    <submittedName>
        <fullName evidence="2">Uncharacterized protein</fullName>
    </submittedName>
</protein>
<feature type="transmembrane region" description="Helical" evidence="1">
    <location>
        <begin position="46"/>
        <end position="72"/>
    </location>
</feature>
<keyword evidence="1" id="KW-1133">Transmembrane helix</keyword>
<reference evidence="2" key="1">
    <citation type="submission" date="2024-10" db="EMBL/GenBank/DDBJ databases">
        <title>Genetic diversity among independent isolates of the Dolichocephalovirinae subfamily.</title>
        <authorList>
            <person name="Ely B."/>
            <person name="Thomas Q."/>
            <person name="Mohammadi T."/>
        </authorList>
    </citation>
    <scope>NUCLEOTIDE SEQUENCE</scope>
</reference>
<name>A0AB74UIU8_9VIRU</name>
<proteinExistence type="predicted"/>
<accession>A0AB74UIU8</accession>